<evidence type="ECO:0000313" key="1">
    <source>
        <dbReference type="EMBL" id="KAK0141189.1"/>
    </source>
</evidence>
<protein>
    <submittedName>
        <fullName evidence="1">Uncharacterized protein</fullName>
    </submittedName>
</protein>
<organism evidence="1 2">
    <name type="scientific">Merluccius polli</name>
    <name type="common">Benguela hake</name>
    <name type="synonym">Merluccius cadenati</name>
    <dbReference type="NCBI Taxonomy" id="89951"/>
    <lineage>
        <taxon>Eukaryota</taxon>
        <taxon>Metazoa</taxon>
        <taxon>Chordata</taxon>
        <taxon>Craniata</taxon>
        <taxon>Vertebrata</taxon>
        <taxon>Euteleostomi</taxon>
        <taxon>Actinopterygii</taxon>
        <taxon>Neopterygii</taxon>
        <taxon>Teleostei</taxon>
        <taxon>Neoteleostei</taxon>
        <taxon>Acanthomorphata</taxon>
        <taxon>Zeiogadaria</taxon>
        <taxon>Gadariae</taxon>
        <taxon>Gadiformes</taxon>
        <taxon>Gadoidei</taxon>
        <taxon>Merlucciidae</taxon>
        <taxon>Merluccius</taxon>
    </lineage>
</organism>
<dbReference type="AlphaFoldDB" id="A0AA47MJD8"/>
<dbReference type="EMBL" id="JAOPHQ010003980">
    <property type="protein sequence ID" value="KAK0141189.1"/>
    <property type="molecule type" value="Genomic_DNA"/>
</dbReference>
<comment type="caution">
    <text evidence="1">The sequence shown here is derived from an EMBL/GenBank/DDBJ whole genome shotgun (WGS) entry which is preliminary data.</text>
</comment>
<reference evidence="1" key="1">
    <citation type="journal article" date="2023" name="Front. Mar. Sci.">
        <title>A new Merluccius polli reference genome to investigate the effects of global change in West African waters.</title>
        <authorList>
            <person name="Mateo J.L."/>
            <person name="Blanco-Fernandez C."/>
            <person name="Garcia-Vazquez E."/>
            <person name="Machado-Schiaffino G."/>
        </authorList>
    </citation>
    <scope>NUCLEOTIDE SEQUENCE</scope>
    <source>
        <strain evidence="1">C29</strain>
        <tissue evidence="1">Fin</tissue>
    </source>
</reference>
<sequence>MAYLTMKNNDTSPWILKGTPNWLDRTTGSKAPLSSAVLQNSGHHFLPQNSQRIQGILTTPDTAQFTWGDLVTAAQQSLHGAAVPDSTLPGPDHHDAEVHLLKACQVECFPEEVKALKSSKPVLPSSRLRTLSLDLDGTTGLIRVGGRLRHMNLTDIHPIVLDPHHAVTKLFSISIKDLDERILHPGTDRVFAEL</sequence>
<evidence type="ECO:0000313" key="2">
    <source>
        <dbReference type="Proteomes" id="UP001174136"/>
    </source>
</evidence>
<keyword evidence="2" id="KW-1185">Reference proteome</keyword>
<dbReference type="Proteomes" id="UP001174136">
    <property type="component" value="Unassembled WGS sequence"/>
</dbReference>
<proteinExistence type="predicted"/>
<accession>A0AA47MJD8</accession>
<name>A0AA47MJD8_MERPO</name>
<gene>
    <name evidence="1" type="ORF">N1851_021782</name>
</gene>